<feature type="non-terminal residue" evidence="1">
    <location>
        <position position="34"/>
    </location>
</feature>
<name>A0A382UZB8_9ZZZZ</name>
<dbReference type="AlphaFoldDB" id="A0A382UZB8"/>
<dbReference type="EMBL" id="UINC01147966">
    <property type="protein sequence ID" value="SVD39593.1"/>
    <property type="molecule type" value="Genomic_DNA"/>
</dbReference>
<evidence type="ECO:0000313" key="1">
    <source>
        <dbReference type="EMBL" id="SVD39593.1"/>
    </source>
</evidence>
<organism evidence="1">
    <name type="scientific">marine metagenome</name>
    <dbReference type="NCBI Taxonomy" id="408172"/>
    <lineage>
        <taxon>unclassified sequences</taxon>
        <taxon>metagenomes</taxon>
        <taxon>ecological metagenomes</taxon>
    </lineage>
</organism>
<protein>
    <submittedName>
        <fullName evidence="1">Uncharacterized protein</fullName>
    </submittedName>
</protein>
<sequence>MHKIKSLQYANVKCDFDHISRYKQIRNIIELYNV</sequence>
<proteinExistence type="predicted"/>
<accession>A0A382UZB8</accession>
<gene>
    <name evidence="1" type="ORF">METZ01_LOCUS392447</name>
</gene>
<reference evidence="1" key="1">
    <citation type="submission" date="2018-05" db="EMBL/GenBank/DDBJ databases">
        <authorList>
            <person name="Lanie J.A."/>
            <person name="Ng W.-L."/>
            <person name="Kazmierczak K.M."/>
            <person name="Andrzejewski T.M."/>
            <person name="Davidsen T.M."/>
            <person name="Wayne K.J."/>
            <person name="Tettelin H."/>
            <person name="Glass J.I."/>
            <person name="Rusch D."/>
            <person name="Podicherti R."/>
            <person name="Tsui H.-C.T."/>
            <person name="Winkler M.E."/>
        </authorList>
    </citation>
    <scope>NUCLEOTIDE SEQUENCE</scope>
</reference>